<dbReference type="GO" id="GO:0034965">
    <property type="term" value="P:intronic box C/D snoRNA processing"/>
    <property type="evidence" value="ECO:0007669"/>
    <property type="project" value="TreeGrafter"/>
</dbReference>
<dbReference type="GO" id="GO:0000172">
    <property type="term" value="C:ribonuclease MRP complex"/>
    <property type="evidence" value="ECO:0007669"/>
    <property type="project" value="InterPro"/>
</dbReference>
<dbReference type="Gene3D" id="3.30.110.20">
    <property type="entry name" value="Alba-like domain"/>
    <property type="match status" value="1"/>
</dbReference>
<dbReference type="InterPro" id="IPR014612">
    <property type="entry name" value="Pop7/Rpp20"/>
</dbReference>
<sequence length="187" mass="21410">MRNRNQSTGGDPQQAHTQELDSLDGLKSIHPLKIKMANRIEGKHIKHSAQTKRLTETQFNSTFLVKSSTPFISAVKRIDKQLTKFSKSQGTQRKFQNDQYKKVKYLIVKGMGKTIEKTLKLAMHFQSQGYKVDILTGSVQVLDEFEKEAYISSDGEDGSRFGHADIETKYKKRMVSSVEAKIWLQRE</sequence>
<reference evidence="4 5" key="1">
    <citation type="journal article" date="2022" name="DNA Res.">
        <title>Genome analysis of five recently described species of the CUG-Ser clade uncovers Candida theae as a new hybrid lineage with pathogenic potential in the Candida parapsilosis species complex.</title>
        <authorList>
            <person name="Mixao V."/>
            <person name="Del Olmo V."/>
            <person name="Hegedusova E."/>
            <person name="Saus E."/>
            <person name="Pryszcz L."/>
            <person name="Cillingova A."/>
            <person name="Nosek J."/>
            <person name="Gabaldon T."/>
        </authorList>
    </citation>
    <scope>NUCLEOTIDE SEQUENCE [LARGE SCALE GENOMIC DNA]</scope>
    <source>
        <strain evidence="4 5">CBS 12239</strain>
    </source>
</reference>
<evidence type="ECO:0000256" key="2">
    <source>
        <dbReference type="ARBA" id="ARBA00022694"/>
    </source>
</evidence>
<dbReference type="Proteomes" id="UP001204833">
    <property type="component" value="Unassembled WGS sequence"/>
</dbReference>
<keyword evidence="3" id="KW-0539">Nucleus</keyword>
<accession>A0AAD5BH03</accession>
<dbReference type="GO" id="GO:0005655">
    <property type="term" value="C:nucleolar ribonuclease P complex"/>
    <property type="evidence" value="ECO:0007669"/>
    <property type="project" value="InterPro"/>
</dbReference>
<comment type="caution">
    <text evidence="4">The sequence shown here is derived from an EMBL/GenBank/DDBJ whole genome shotgun (WGS) entry which is preliminary data.</text>
</comment>
<keyword evidence="5" id="KW-1185">Reference proteome</keyword>
<dbReference type="PANTHER" id="PTHR28256:SF1">
    <property type="entry name" value="RIBONUCLEASES P_MRP PROTEIN SUBUNIT POP7"/>
    <property type="match status" value="1"/>
</dbReference>
<dbReference type="GO" id="GO:0004526">
    <property type="term" value="F:ribonuclease P activity"/>
    <property type="evidence" value="ECO:0007669"/>
    <property type="project" value="TreeGrafter"/>
</dbReference>
<organism evidence="4 5">
    <name type="scientific">Candida theae</name>
    <dbReference type="NCBI Taxonomy" id="1198502"/>
    <lineage>
        <taxon>Eukaryota</taxon>
        <taxon>Fungi</taxon>
        <taxon>Dikarya</taxon>
        <taxon>Ascomycota</taxon>
        <taxon>Saccharomycotina</taxon>
        <taxon>Pichiomycetes</taxon>
        <taxon>Debaryomycetaceae</taxon>
        <taxon>Candida/Lodderomyces clade</taxon>
        <taxon>Candida</taxon>
    </lineage>
</organism>
<dbReference type="GO" id="GO:0001682">
    <property type="term" value="P:tRNA 5'-leader removal"/>
    <property type="evidence" value="ECO:0007669"/>
    <property type="project" value="InterPro"/>
</dbReference>
<name>A0AAD5BH03_9ASCO</name>
<dbReference type="GO" id="GO:0000171">
    <property type="term" value="F:ribonuclease MRP activity"/>
    <property type="evidence" value="ECO:0007669"/>
    <property type="project" value="TreeGrafter"/>
</dbReference>
<dbReference type="PANTHER" id="PTHR28256">
    <property type="entry name" value="RIBONUCLEASES P/MRP PROTEIN SUBUNIT POP7"/>
    <property type="match status" value="1"/>
</dbReference>
<dbReference type="InterPro" id="IPR020241">
    <property type="entry name" value="RNase_P/MRP_Pop7_fungi"/>
</dbReference>
<evidence type="ECO:0000313" key="5">
    <source>
        <dbReference type="Proteomes" id="UP001204833"/>
    </source>
</evidence>
<keyword evidence="2" id="KW-0819">tRNA processing</keyword>
<evidence type="ECO:0000313" key="4">
    <source>
        <dbReference type="EMBL" id="KAI5962736.1"/>
    </source>
</evidence>
<evidence type="ECO:0000256" key="1">
    <source>
        <dbReference type="ARBA" id="ARBA00004123"/>
    </source>
</evidence>
<comment type="subcellular location">
    <subcellularLocation>
        <location evidence="1">Nucleus</location>
    </subcellularLocation>
</comment>
<dbReference type="EMBL" id="JAIHNG010000067">
    <property type="protein sequence ID" value="KAI5962736.1"/>
    <property type="molecule type" value="Genomic_DNA"/>
</dbReference>
<dbReference type="GO" id="GO:0000294">
    <property type="term" value="P:nuclear-transcribed mRNA catabolic process, RNase MRP-dependent"/>
    <property type="evidence" value="ECO:0007669"/>
    <property type="project" value="TreeGrafter"/>
</dbReference>
<dbReference type="AlphaFoldDB" id="A0AAD5BH03"/>
<dbReference type="GO" id="GO:0003723">
    <property type="term" value="F:RNA binding"/>
    <property type="evidence" value="ECO:0007669"/>
    <property type="project" value="TreeGrafter"/>
</dbReference>
<gene>
    <name evidence="4" type="ORF">KGF57_001470</name>
</gene>
<dbReference type="Pfam" id="PF12328">
    <property type="entry name" value="Rpp20"/>
    <property type="match status" value="1"/>
</dbReference>
<proteinExistence type="predicted"/>
<dbReference type="RefSeq" id="XP_051610047.1">
    <property type="nucleotide sequence ID" value="XM_051750679.1"/>
</dbReference>
<dbReference type="InterPro" id="IPR036882">
    <property type="entry name" value="Alba-like_dom_sf"/>
</dbReference>
<protein>
    <submittedName>
        <fullName evidence="4">Uncharacterized protein</fullName>
    </submittedName>
</protein>
<evidence type="ECO:0000256" key="3">
    <source>
        <dbReference type="ARBA" id="ARBA00023242"/>
    </source>
</evidence>
<dbReference type="GeneID" id="76149529"/>
<dbReference type="GO" id="GO:0006364">
    <property type="term" value="P:rRNA processing"/>
    <property type="evidence" value="ECO:0007669"/>
    <property type="project" value="TreeGrafter"/>
</dbReference>